<proteinExistence type="predicted"/>
<feature type="domain" description="VWFA" evidence="2">
    <location>
        <begin position="465"/>
        <end position="615"/>
    </location>
</feature>
<feature type="compositionally biased region" description="Basic and acidic residues" evidence="1">
    <location>
        <begin position="284"/>
        <end position="306"/>
    </location>
</feature>
<dbReference type="PANTHER" id="PTHR41248:SF1">
    <property type="entry name" value="NORD PROTEIN"/>
    <property type="match status" value="1"/>
</dbReference>
<dbReference type="InterPro" id="IPR002035">
    <property type="entry name" value="VWF_A"/>
</dbReference>
<protein>
    <submittedName>
        <fullName evidence="3">VWA domain-containing protein</fullName>
    </submittedName>
</protein>
<accession>A0AAN6A7Y6</accession>
<evidence type="ECO:0000259" key="2">
    <source>
        <dbReference type="PROSITE" id="PS50234"/>
    </source>
</evidence>
<name>A0AAN6A7Y6_CLODI</name>
<evidence type="ECO:0000313" key="4">
    <source>
        <dbReference type="Proteomes" id="UP000878956"/>
    </source>
</evidence>
<dbReference type="AlphaFoldDB" id="A0AAN6A7Y6"/>
<dbReference type="PROSITE" id="PS50234">
    <property type="entry name" value="VWFA"/>
    <property type="match status" value="1"/>
</dbReference>
<evidence type="ECO:0000313" key="3">
    <source>
        <dbReference type="EMBL" id="HBH1544336.1"/>
    </source>
</evidence>
<sequence length="649" mass="75453">MNSLEVMGRKDIIKFCDSYSINKKLKFFANLIDEKMQQFSLFLKVGGSTYTDFKDVFIGIPEYMEGETKEVLFSICKALIGHEVSHKNYTPKEKYGGFIEEFSLHFKDKYKLGKNKTKEVGAFIINSIEDGRIERLLSLNYPGIISDLILMRGFWWREQPIKDNNNELFDTLFCITTIATMGILPEDYIKHYNYTNENVINNIKLYCSKAVNCNSFSDCLKYAWELVYSIEDWLVAELLKLPEQEDLIDLNKGFSKIGENIDGSMNKYEECEEENIENNIHGAFKSDDKKQELGESTDKLESSTNDENRANNFDLKELVDKIIDESKDFLYKESNSAIIQAEKEDILKKEKDKKDELDAKDSLSQEKMKDIENYYNELFKDKHFRFKDNLNVINYNYEKVSATGDILIESKKLKKELSKIIIDQVKINPKNKKRGLLDTNAIWKIQNKQYDIFKKRYYDNKKNHVFYVLVDGSGSMTGEKFKEAYKATAILEEALSEFVALKIAQFNVTDNINHHIIKNFNEKKSNKSLAFLKNNKAEGCNMDGYSIRVALEELKERNEDKKILIILSDGLPYVNGLYGDKLALDDVKCAIRDGRRDGILIFNIMFGSKKERESLANKFLYMYEKSIVSCEPYKILTELLRIAKRELLK</sequence>
<reference evidence="3" key="2">
    <citation type="submission" date="2021-06" db="EMBL/GenBank/DDBJ databases">
        <authorList>
            <consortium name="NCBI Pathogen Detection Project"/>
        </authorList>
    </citation>
    <scope>NUCLEOTIDE SEQUENCE</scope>
    <source>
        <strain evidence="3">HN1000</strain>
    </source>
</reference>
<reference evidence="3" key="1">
    <citation type="journal article" date="2018" name="Genome Biol.">
        <title>SKESA: strategic k-mer extension for scrupulous assemblies.</title>
        <authorList>
            <person name="Souvorov A."/>
            <person name="Agarwala R."/>
            <person name="Lipman D.J."/>
        </authorList>
    </citation>
    <scope>NUCLEOTIDE SEQUENCE</scope>
    <source>
        <strain evidence="3">HN1000</strain>
    </source>
</reference>
<dbReference type="InterPro" id="IPR051928">
    <property type="entry name" value="NorD/CobT"/>
</dbReference>
<dbReference type="Proteomes" id="UP000878956">
    <property type="component" value="Unassembled WGS sequence"/>
</dbReference>
<feature type="region of interest" description="Disordered" evidence="1">
    <location>
        <begin position="281"/>
        <end position="306"/>
    </location>
</feature>
<evidence type="ECO:0000256" key="1">
    <source>
        <dbReference type="SAM" id="MobiDB-lite"/>
    </source>
</evidence>
<dbReference type="PANTHER" id="PTHR41248">
    <property type="entry name" value="NORD PROTEIN"/>
    <property type="match status" value="1"/>
</dbReference>
<gene>
    <name evidence="3" type="ORF">KRM00_003885</name>
</gene>
<dbReference type="Pfam" id="PF00092">
    <property type="entry name" value="VWA"/>
    <property type="match status" value="1"/>
</dbReference>
<comment type="caution">
    <text evidence="3">The sequence shown here is derived from an EMBL/GenBank/DDBJ whole genome shotgun (WGS) entry which is preliminary data.</text>
</comment>
<organism evidence="3 4">
    <name type="scientific">Clostridioides difficile</name>
    <name type="common">Peptoclostridium difficile</name>
    <dbReference type="NCBI Taxonomy" id="1496"/>
    <lineage>
        <taxon>Bacteria</taxon>
        <taxon>Bacillati</taxon>
        <taxon>Bacillota</taxon>
        <taxon>Clostridia</taxon>
        <taxon>Peptostreptococcales</taxon>
        <taxon>Peptostreptococcaceae</taxon>
        <taxon>Clostridioides</taxon>
    </lineage>
</organism>
<dbReference type="EMBL" id="DAEPXK010000074">
    <property type="protein sequence ID" value="HBH1544336.1"/>
    <property type="molecule type" value="Genomic_DNA"/>
</dbReference>